<dbReference type="InterPro" id="IPR036770">
    <property type="entry name" value="Ankyrin_rpt-contain_sf"/>
</dbReference>
<feature type="compositionally biased region" description="Polar residues" evidence="1">
    <location>
        <begin position="106"/>
        <end position="120"/>
    </location>
</feature>
<feature type="compositionally biased region" description="Polar residues" evidence="1">
    <location>
        <begin position="1"/>
        <end position="15"/>
    </location>
</feature>
<reference evidence="2 3" key="1">
    <citation type="journal article" date="2015" name="Plant Cell">
        <title>Oil accumulation by the oleaginous diatom Fistulifera solaris as revealed by the genome and transcriptome.</title>
        <authorList>
            <person name="Tanaka T."/>
            <person name="Maeda Y."/>
            <person name="Veluchamy A."/>
            <person name="Tanaka M."/>
            <person name="Abida H."/>
            <person name="Marechal E."/>
            <person name="Bowler C."/>
            <person name="Muto M."/>
            <person name="Sunaga Y."/>
            <person name="Tanaka M."/>
            <person name="Yoshino T."/>
            <person name="Taniguchi T."/>
            <person name="Fukuda Y."/>
            <person name="Nemoto M."/>
            <person name="Matsumoto M."/>
            <person name="Wong P.S."/>
            <person name="Aburatani S."/>
            <person name="Fujibuchi W."/>
        </authorList>
    </citation>
    <scope>NUCLEOTIDE SEQUENCE [LARGE SCALE GENOMIC DNA]</scope>
    <source>
        <strain evidence="2 3">JPCC DA0580</strain>
    </source>
</reference>
<keyword evidence="3" id="KW-1185">Reference proteome</keyword>
<name>A0A1Z5KEB2_FISSO</name>
<dbReference type="SUPFAM" id="SSF48403">
    <property type="entry name" value="Ankyrin repeat"/>
    <property type="match status" value="1"/>
</dbReference>
<accession>A0A1Z5KEB2</accession>
<evidence type="ECO:0000256" key="1">
    <source>
        <dbReference type="SAM" id="MobiDB-lite"/>
    </source>
</evidence>
<dbReference type="OrthoDB" id="47839at2759"/>
<evidence type="ECO:0000313" key="2">
    <source>
        <dbReference type="EMBL" id="GAX24465.1"/>
    </source>
</evidence>
<gene>
    <name evidence="2" type="ORF">FisN_2Hh046</name>
</gene>
<feature type="compositionally biased region" description="Polar residues" evidence="1">
    <location>
        <begin position="22"/>
        <end position="41"/>
    </location>
</feature>
<dbReference type="AlphaFoldDB" id="A0A1Z5KEB2"/>
<feature type="compositionally biased region" description="Basic and acidic residues" evidence="1">
    <location>
        <begin position="135"/>
        <end position="146"/>
    </location>
</feature>
<dbReference type="EMBL" id="BDSP01000209">
    <property type="protein sequence ID" value="GAX24465.1"/>
    <property type="molecule type" value="Genomic_DNA"/>
</dbReference>
<dbReference type="Gene3D" id="1.25.40.20">
    <property type="entry name" value="Ankyrin repeat-containing domain"/>
    <property type="match status" value="2"/>
</dbReference>
<protein>
    <submittedName>
        <fullName evidence="2">Uncharacterized protein</fullName>
    </submittedName>
</protein>
<organism evidence="2 3">
    <name type="scientific">Fistulifera solaris</name>
    <name type="common">Oleaginous diatom</name>
    <dbReference type="NCBI Taxonomy" id="1519565"/>
    <lineage>
        <taxon>Eukaryota</taxon>
        <taxon>Sar</taxon>
        <taxon>Stramenopiles</taxon>
        <taxon>Ochrophyta</taxon>
        <taxon>Bacillariophyta</taxon>
        <taxon>Bacillariophyceae</taxon>
        <taxon>Bacillariophycidae</taxon>
        <taxon>Naviculales</taxon>
        <taxon>Naviculaceae</taxon>
        <taxon>Fistulifera</taxon>
    </lineage>
</organism>
<comment type="caution">
    <text evidence="2">The sequence shown here is derived from an EMBL/GenBank/DDBJ whole genome shotgun (WGS) entry which is preliminary data.</text>
</comment>
<proteinExistence type="predicted"/>
<feature type="region of interest" description="Disordered" evidence="1">
    <location>
        <begin position="698"/>
        <end position="724"/>
    </location>
</feature>
<feature type="compositionally biased region" description="Basic and acidic residues" evidence="1">
    <location>
        <begin position="83"/>
        <end position="102"/>
    </location>
</feature>
<dbReference type="InParanoid" id="A0A1Z5KEB2"/>
<feature type="compositionally biased region" description="Polar residues" evidence="1">
    <location>
        <begin position="209"/>
        <end position="233"/>
    </location>
</feature>
<sequence>MKQEMQKNLSSGSLTTKRKTPARTQSARVGTPNETFPQSSALDMPRVPSSGKLPTRSKSHRLERNQTDSAANATFVDPSILKSTKEKKIKGDAEPKRNDIRRTHSSRSVLKTADVSSDQDMANAIFTHPVLPKSTIDKKGDNESKRRGIRRSHSARSNLTAEKSDQAMERALSSGSLSSRRSGISRTNSDRSKTLNATFPDPTAKSKDVQQQLFNLTSSSHSNRSRKTASQPKVKNVDEITPDPSWTPLYLYARQANWKAVSRQCRKLPRDAKCVDPTDGTTALHLAVISRTNPTFRNLYEKDTPPAPLELIEELAAACPEAGIIRCHLKSYTPLCYACSVYEREYNLQNAKLIARILLEHAPHSAYVFTDDGLSALDVHILKCSRLFKKEPKTDSTIVLKALLDAHPRLAKTRCYNDKVRGPIEMLYRSNREKFKKIASKKESPDSWWAWTWVNSLLRSCSGPSRTNALHSASGVNGCPVAILKIAAQNYPQYLSQPVDESGNTPLHEVCMWIDEQNEEEMTEFINQRKREAIQCLLRLNSKVCRMKNIYGETPLQLAIESQTPYQRGIQALVRSYPGALSVPRSLRSVEDENAKLLSVDLYNDNESVDSEWENPVLAVEGMFPFMVAAVVAVEPASWGSREIHLHGSSSVKNAEQMKKKTLASLDTIYGLLRAKPSMLGLYKPVYVRLDFSESEEYTDEYVEETESEYTEVTQEDEDDDVSS</sequence>
<feature type="compositionally biased region" description="Low complexity" evidence="1">
    <location>
        <begin position="172"/>
        <end position="186"/>
    </location>
</feature>
<dbReference type="PANTHER" id="PTHR24121">
    <property type="entry name" value="NO MECHANORECEPTOR POTENTIAL C, ISOFORM D-RELATED"/>
    <property type="match status" value="1"/>
</dbReference>
<dbReference type="PANTHER" id="PTHR24121:SF21">
    <property type="entry name" value="ANKYRIN REPEAT FAMILY PROTEIN"/>
    <property type="match status" value="1"/>
</dbReference>
<feature type="region of interest" description="Disordered" evidence="1">
    <location>
        <begin position="1"/>
        <end position="240"/>
    </location>
</feature>
<dbReference type="Proteomes" id="UP000198406">
    <property type="component" value="Unassembled WGS sequence"/>
</dbReference>
<evidence type="ECO:0000313" key="3">
    <source>
        <dbReference type="Proteomes" id="UP000198406"/>
    </source>
</evidence>